<dbReference type="GO" id="GO:0046872">
    <property type="term" value="F:metal ion binding"/>
    <property type="evidence" value="ECO:0007669"/>
    <property type="project" value="UniProtKB-UniRule"/>
</dbReference>
<evidence type="ECO:0000256" key="6">
    <source>
        <dbReference type="ARBA" id="ARBA00022741"/>
    </source>
</evidence>
<evidence type="ECO:0000256" key="4">
    <source>
        <dbReference type="ARBA" id="ARBA00009524"/>
    </source>
</evidence>
<keyword evidence="9 18" id="KW-0630">Potassium</keyword>
<keyword evidence="5 18" id="KW-0479">Metal-binding</keyword>
<feature type="binding site" evidence="17">
    <location>
        <position position="376"/>
    </location>
    <ligand>
        <name>(6S)-NADPHX</name>
        <dbReference type="ChEBI" id="CHEBI:64076"/>
    </ligand>
</feature>
<evidence type="ECO:0000256" key="11">
    <source>
        <dbReference type="ARBA" id="ARBA00023235"/>
    </source>
</evidence>
<name>E6XDQ8_CELAD</name>
<dbReference type="PIRSF" id="PIRSF017184">
    <property type="entry name" value="Nnr"/>
    <property type="match status" value="1"/>
</dbReference>
<comment type="catalytic activity">
    <reaction evidence="16 17 19">
        <text>(6S)-NADPHX + ADP = AMP + phosphate + NADPH + H(+)</text>
        <dbReference type="Rhea" id="RHEA:32235"/>
        <dbReference type="ChEBI" id="CHEBI:15378"/>
        <dbReference type="ChEBI" id="CHEBI:43474"/>
        <dbReference type="ChEBI" id="CHEBI:57783"/>
        <dbReference type="ChEBI" id="CHEBI:64076"/>
        <dbReference type="ChEBI" id="CHEBI:456215"/>
        <dbReference type="ChEBI" id="CHEBI:456216"/>
        <dbReference type="EC" id="4.2.1.136"/>
    </reaction>
</comment>
<dbReference type="EC" id="4.2.1.136" evidence="19"/>
<dbReference type="InterPro" id="IPR017953">
    <property type="entry name" value="Carbohydrate_kinase_pred_CS"/>
</dbReference>
<keyword evidence="13" id="KW-0511">Multifunctional enzyme</keyword>
<dbReference type="SUPFAM" id="SSF64153">
    <property type="entry name" value="YjeF N-terminal domain-like"/>
    <property type="match status" value="1"/>
</dbReference>
<evidence type="ECO:0000313" key="22">
    <source>
        <dbReference type="EMBL" id="ADV50200.1"/>
    </source>
</evidence>
<evidence type="ECO:0000256" key="10">
    <source>
        <dbReference type="ARBA" id="ARBA00023027"/>
    </source>
</evidence>
<proteinExistence type="inferred from homology"/>
<evidence type="ECO:0000256" key="9">
    <source>
        <dbReference type="ARBA" id="ARBA00022958"/>
    </source>
</evidence>
<dbReference type="InterPro" id="IPR036652">
    <property type="entry name" value="YjeF_N_dom_sf"/>
</dbReference>
<evidence type="ECO:0000256" key="16">
    <source>
        <dbReference type="ARBA" id="ARBA00049209"/>
    </source>
</evidence>
<comment type="similarity">
    <text evidence="3 19">In the N-terminal section; belongs to the NnrE/AIBP family.</text>
</comment>
<comment type="caution">
    <text evidence="18">Lacks conserved residue(s) required for the propagation of feature annotation.</text>
</comment>
<dbReference type="HOGENOM" id="CLU_024853_4_1_10"/>
<comment type="function">
    <text evidence="17">Catalyzes the dehydration of the S-form of NAD(P)HX at the expense of ADP, which is converted to AMP. Together with NAD(P)HX epimerase, which catalyzes the epimerization of the S- and R-forms, the enzyme allows the repair of both epimers of NAD(P)HX, a damaged form of NAD(P)H that is a result of enzymatic or heat-dependent hydration.</text>
</comment>
<evidence type="ECO:0000256" key="17">
    <source>
        <dbReference type="HAMAP-Rule" id="MF_01965"/>
    </source>
</evidence>
<evidence type="ECO:0000256" key="5">
    <source>
        <dbReference type="ARBA" id="ARBA00022723"/>
    </source>
</evidence>
<dbReference type="PROSITE" id="PS51383">
    <property type="entry name" value="YJEF_C_3"/>
    <property type="match status" value="1"/>
</dbReference>
<feature type="binding site" evidence="18">
    <location>
        <position position="59"/>
    </location>
    <ligand>
        <name>K(+)</name>
        <dbReference type="ChEBI" id="CHEBI:29103"/>
    </ligand>
</feature>
<feature type="binding site" evidence="17">
    <location>
        <position position="439"/>
    </location>
    <ligand>
        <name>AMP</name>
        <dbReference type="ChEBI" id="CHEBI:456215"/>
    </ligand>
</feature>
<dbReference type="OrthoDB" id="9806925at2"/>
<keyword evidence="11 18" id="KW-0413">Isomerase</keyword>
<comment type="similarity">
    <text evidence="4 19">In the C-terminal section; belongs to the NnrD/CARKD family.</text>
</comment>
<organism evidence="22 23">
    <name type="scientific">Cellulophaga algicola (strain DSM 14237 / IC166 / ACAM 630)</name>
    <dbReference type="NCBI Taxonomy" id="688270"/>
    <lineage>
        <taxon>Bacteria</taxon>
        <taxon>Pseudomonadati</taxon>
        <taxon>Bacteroidota</taxon>
        <taxon>Flavobacteriia</taxon>
        <taxon>Flavobacteriales</taxon>
        <taxon>Flavobacteriaceae</taxon>
        <taxon>Cellulophaga</taxon>
    </lineage>
</organism>
<dbReference type="HAMAP" id="MF_01966">
    <property type="entry name" value="NADHX_epimerase"/>
    <property type="match status" value="1"/>
</dbReference>
<comment type="subunit">
    <text evidence="17">Homotetramer.</text>
</comment>
<comment type="function">
    <text evidence="18">Catalyzes the epimerization of the S- and R-forms of NAD(P)HX, a damaged form of NAD(P)H that is a result of enzymatic or heat-dependent hydration. This is a prerequisite for the S-specific NAD(P)H-hydrate dehydratase to allow the repair of both epimers of NAD(P)HX.</text>
</comment>
<feature type="binding site" evidence="17">
    <location>
        <position position="325"/>
    </location>
    <ligand>
        <name>(6S)-NADPHX</name>
        <dbReference type="ChEBI" id="CHEBI:64076"/>
    </ligand>
</feature>
<evidence type="ECO:0000259" key="21">
    <source>
        <dbReference type="PROSITE" id="PS51385"/>
    </source>
</evidence>
<dbReference type="PANTHER" id="PTHR12592">
    <property type="entry name" value="ATP-DEPENDENT (S)-NAD(P)H-HYDRATE DEHYDRATASE FAMILY MEMBER"/>
    <property type="match status" value="1"/>
</dbReference>
<keyword evidence="12 17" id="KW-0456">Lyase</keyword>
<evidence type="ECO:0000256" key="1">
    <source>
        <dbReference type="ARBA" id="ARBA00000013"/>
    </source>
</evidence>
<dbReference type="PANTHER" id="PTHR12592:SF0">
    <property type="entry name" value="ATP-DEPENDENT (S)-NAD(P)H-HYDRATE DEHYDRATASE"/>
    <property type="match status" value="1"/>
</dbReference>
<dbReference type="NCBIfam" id="TIGR00196">
    <property type="entry name" value="yjeF_cterm"/>
    <property type="match status" value="1"/>
</dbReference>
<reference evidence="22 23" key="1">
    <citation type="journal article" date="2010" name="Stand. Genomic Sci.">
        <title>Complete genome sequence of Cellulophaga algicola type strain (IC166).</title>
        <authorList>
            <person name="Abt B."/>
            <person name="Lu M."/>
            <person name="Misra M."/>
            <person name="Han C."/>
            <person name="Nolan M."/>
            <person name="Lucas S."/>
            <person name="Hammon N."/>
            <person name="Deshpande S."/>
            <person name="Cheng J.F."/>
            <person name="Tapia R."/>
            <person name="Goodwin L."/>
            <person name="Pitluck S."/>
            <person name="Liolios K."/>
            <person name="Pagani I."/>
            <person name="Ivanova N."/>
            <person name="Mavromatis K."/>
            <person name="Ovchinikova G."/>
            <person name="Pati A."/>
            <person name="Chen A."/>
            <person name="Palaniappan K."/>
            <person name="Land M."/>
            <person name="Hauser L."/>
            <person name="Chang Y.J."/>
            <person name="Jeffries C.D."/>
            <person name="Detter J.C."/>
            <person name="Brambilla E."/>
            <person name="Rohde M."/>
            <person name="Tindall B.J."/>
            <person name="Goker M."/>
            <person name="Woyke T."/>
            <person name="Bristow J."/>
            <person name="Eisen J.A."/>
            <person name="Markowitz V."/>
            <person name="Hugenholtz P."/>
            <person name="Kyrpides N.C."/>
            <person name="Klenk H.P."/>
            <person name="Lapidus A."/>
        </authorList>
    </citation>
    <scope>NUCLEOTIDE SEQUENCE [LARGE SCALE GENOMIC DNA]</scope>
    <source>
        <strain evidence="23">DSM 14237 / IC166 / ACAM 630</strain>
    </source>
</reference>
<evidence type="ECO:0000259" key="20">
    <source>
        <dbReference type="PROSITE" id="PS51383"/>
    </source>
</evidence>
<comment type="similarity">
    <text evidence="18">Belongs to the NnrE/AIBP family.</text>
</comment>
<comment type="cofactor">
    <cofactor evidence="17">
        <name>Mg(2+)</name>
        <dbReference type="ChEBI" id="CHEBI:18420"/>
    </cofactor>
</comment>
<dbReference type="Pfam" id="PF03853">
    <property type="entry name" value="YjeF_N"/>
    <property type="match status" value="1"/>
</dbReference>
<evidence type="ECO:0000256" key="8">
    <source>
        <dbReference type="ARBA" id="ARBA00022857"/>
    </source>
</evidence>
<dbReference type="PROSITE" id="PS51385">
    <property type="entry name" value="YJEF_N"/>
    <property type="match status" value="1"/>
</dbReference>
<dbReference type="GO" id="GO:0052855">
    <property type="term" value="F:ADP-dependent NAD(P)H-hydrate dehydratase activity"/>
    <property type="evidence" value="ECO:0007669"/>
    <property type="project" value="UniProtKB-UniRule"/>
</dbReference>
<dbReference type="EC" id="5.1.99.6" evidence="19"/>
<dbReference type="PROSITE" id="PS01050">
    <property type="entry name" value="YJEF_C_2"/>
    <property type="match status" value="1"/>
</dbReference>
<dbReference type="Pfam" id="PF01256">
    <property type="entry name" value="Carb_kinase"/>
    <property type="match status" value="1"/>
</dbReference>
<dbReference type="GO" id="GO:0110051">
    <property type="term" value="P:metabolite repair"/>
    <property type="evidence" value="ECO:0007669"/>
    <property type="project" value="TreeGrafter"/>
</dbReference>
<dbReference type="STRING" id="688270.Celal_2922"/>
<dbReference type="AlphaFoldDB" id="E6XDQ8"/>
<evidence type="ECO:0000256" key="13">
    <source>
        <dbReference type="ARBA" id="ARBA00023268"/>
    </source>
</evidence>
<dbReference type="Gene3D" id="3.40.50.10260">
    <property type="entry name" value="YjeF N-terminal domain"/>
    <property type="match status" value="1"/>
</dbReference>
<comment type="similarity">
    <text evidence="17">Belongs to the NnrD/CARKD family.</text>
</comment>
<accession>E6XDQ8</accession>
<feature type="binding site" evidence="18">
    <location>
        <position position="162"/>
    </location>
    <ligand>
        <name>K(+)</name>
        <dbReference type="ChEBI" id="CHEBI:29103"/>
    </ligand>
</feature>
<keyword evidence="10 17" id="KW-0520">NAD</keyword>
<keyword evidence="6 17" id="KW-0547">Nucleotide-binding</keyword>
<sequence>MKIFSAKQIYQADKYTIEKQQIKSDELMERVAIQIFNWLHLRLQGAPVKIQLFCGIGNNGGDGVAVARHLQEHGYAIEVHIVNYSEKRSDDFLLNLNRLKERKIWPNFINNDSEFPEISKEDIVIDAIFGIGLNRNPDAWVVKLMQKINTSEAFVLAVDLPSGLFTDKPVKNKDAVVKANHILSFQTPKLVFFLPETGVYANQWEIIDIGIDAEFIANTEVDYELISKLEVLPTYIPREKFAHKGTYGHALIIGGSYGKIGAVQLASKSCLRAGSGLVTAYLPKCGYVPMQTAVPEIMVLTDEHEEFITKIKFEITPDVIGLGIGLGTANETQKALGNFLKKNKTPLVLDADAINILALNEAFLKNLPAQTVLTPHPKELERLLGKWKDDFDKLKKAKAFSKKYDCVLVIKGAHTITVYDNKGYINTTGNPGMATAGSGDVLTGIITGLIAQGYGALKAAIFGVYLHGTSGDIAVEKLGYQALTASALIDSLGNAYIDLFKQPEQPPQVEEQEQQ</sequence>
<dbReference type="EMBL" id="CP002453">
    <property type="protein sequence ID" value="ADV50200.1"/>
    <property type="molecule type" value="Genomic_DNA"/>
</dbReference>
<evidence type="ECO:0000256" key="3">
    <source>
        <dbReference type="ARBA" id="ARBA00006001"/>
    </source>
</evidence>
<dbReference type="eggNOG" id="COG0063">
    <property type="taxonomic scope" value="Bacteria"/>
</dbReference>
<feature type="binding site" evidence="18">
    <location>
        <position position="126"/>
    </location>
    <ligand>
        <name>K(+)</name>
        <dbReference type="ChEBI" id="CHEBI:29103"/>
    </ligand>
</feature>
<evidence type="ECO:0000256" key="14">
    <source>
        <dbReference type="ARBA" id="ARBA00025153"/>
    </source>
</evidence>
<dbReference type="CDD" id="cd01171">
    <property type="entry name" value="YXKO-related"/>
    <property type="match status" value="1"/>
</dbReference>
<feature type="binding site" evidence="17">
    <location>
        <position position="262"/>
    </location>
    <ligand>
        <name>(6S)-NADPHX</name>
        <dbReference type="ChEBI" id="CHEBI:64076"/>
    </ligand>
</feature>
<keyword evidence="7 17" id="KW-0067">ATP-binding</keyword>
<dbReference type="GO" id="GO:0005524">
    <property type="term" value="F:ATP binding"/>
    <property type="evidence" value="ECO:0007669"/>
    <property type="project" value="UniProtKB-UniRule"/>
</dbReference>
<comment type="function">
    <text evidence="14 19">Bifunctional enzyme that catalyzes the epimerization of the S- and R-forms of NAD(P)HX and the dehydration of the S-form of NAD(P)HX at the expense of ADP, which is converted to AMP. This allows the repair of both epimers of NAD(P)HX, a damaged form of NAD(P)H that is a result of enzymatic or heat-dependent hydration.</text>
</comment>
<evidence type="ECO:0000256" key="15">
    <source>
        <dbReference type="ARBA" id="ARBA00048238"/>
    </source>
</evidence>
<dbReference type="RefSeq" id="WP_013551666.1">
    <property type="nucleotide sequence ID" value="NC_014934.1"/>
</dbReference>
<feature type="binding site" evidence="17">
    <location>
        <position position="440"/>
    </location>
    <ligand>
        <name>(6S)-NADPHX</name>
        <dbReference type="ChEBI" id="CHEBI:64076"/>
    </ligand>
</feature>
<protein>
    <recommendedName>
        <fullName evidence="19">Bifunctional NAD(P)H-hydrate repair enzyme</fullName>
    </recommendedName>
    <alternativeName>
        <fullName evidence="19">Nicotinamide nucleotide repair protein</fullName>
    </alternativeName>
    <domain>
        <recommendedName>
            <fullName evidence="19">ADP-dependent (S)-NAD(P)H-hydrate dehydratase</fullName>
            <ecNumber evidence="19">4.2.1.136</ecNumber>
        </recommendedName>
        <alternativeName>
            <fullName evidence="19">ADP-dependent NAD(P)HX dehydratase</fullName>
        </alternativeName>
    </domain>
    <domain>
        <recommendedName>
            <fullName evidence="19">NAD(P)H-hydrate epimerase</fullName>
            <ecNumber evidence="19">5.1.99.6</ecNumber>
        </recommendedName>
    </domain>
</protein>
<dbReference type="HAMAP" id="MF_01965">
    <property type="entry name" value="NADHX_dehydratase"/>
    <property type="match status" value="1"/>
</dbReference>
<keyword evidence="8 17" id="KW-0521">NADP</keyword>
<evidence type="ECO:0000256" key="2">
    <source>
        <dbReference type="ARBA" id="ARBA00000909"/>
    </source>
</evidence>
<dbReference type="InterPro" id="IPR029056">
    <property type="entry name" value="Ribokinase-like"/>
</dbReference>
<feature type="domain" description="YjeF C-terminal" evidence="20">
    <location>
        <begin position="227"/>
        <end position="499"/>
    </location>
</feature>
<dbReference type="NCBIfam" id="TIGR00197">
    <property type="entry name" value="yjeF_nterm"/>
    <property type="match status" value="1"/>
</dbReference>
<dbReference type="eggNOG" id="COG0062">
    <property type="taxonomic scope" value="Bacteria"/>
</dbReference>
<gene>
    <name evidence="17" type="primary">nnrD</name>
    <name evidence="18" type="synonym">nnrE</name>
    <name evidence="22" type="ordered locus">Celal_2922</name>
</gene>
<comment type="catalytic activity">
    <reaction evidence="1 18 19">
        <text>(6R)-NADHX = (6S)-NADHX</text>
        <dbReference type="Rhea" id="RHEA:32215"/>
        <dbReference type="ChEBI" id="CHEBI:64074"/>
        <dbReference type="ChEBI" id="CHEBI:64075"/>
        <dbReference type="EC" id="5.1.99.6"/>
    </reaction>
</comment>
<dbReference type="KEGG" id="cao:Celal_2922"/>
<feature type="binding site" evidence="17">
    <location>
        <begin position="411"/>
        <end position="415"/>
    </location>
    <ligand>
        <name>AMP</name>
        <dbReference type="ChEBI" id="CHEBI:456215"/>
    </ligand>
</feature>
<comment type="catalytic activity">
    <reaction evidence="15 17 19">
        <text>(6S)-NADHX + ADP = AMP + phosphate + NADH + H(+)</text>
        <dbReference type="Rhea" id="RHEA:32223"/>
        <dbReference type="ChEBI" id="CHEBI:15378"/>
        <dbReference type="ChEBI" id="CHEBI:43474"/>
        <dbReference type="ChEBI" id="CHEBI:57945"/>
        <dbReference type="ChEBI" id="CHEBI:64074"/>
        <dbReference type="ChEBI" id="CHEBI:456215"/>
        <dbReference type="ChEBI" id="CHEBI:456216"/>
        <dbReference type="EC" id="4.2.1.136"/>
    </reaction>
</comment>
<dbReference type="Gene3D" id="3.40.1190.20">
    <property type="match status" value="1"/>
</dbReference>
<evidence type="ECO:0000256" key="19">
    <source>
        <dbReference type="PIRNR" id="PIRNR017184"/>
    </source>
</evidence>
<dbReference type="InterPro" id="IPR000631">
    <property type="entry name" value="CARKD"/>
</dbReference>
<evidence type="ECO:0000313" key="23">
    <source>
        <dbReference type="Proteomes" id="UP000008634"/>
    </source>
</evidence>
<feature type="binding site" evidence="18">
    <location>
        <position position="159"/>
    </location>
    <ligand>
        <name>(6S)-NADPHX</name>
        <dbReference type="ChEBI" id="CHEBI:64076"/>
    </ligand>
</feature>
<feature type="binding site" evidence="18">
    <location>
        <begin position="58"/>
        <end position="62"/>
    </location>
    <ligand>
        <name>(6S)-NADPHX</name>
        <dbReference type="ChEBI" id="CHEBI:64076"/>
    </ligand>
</feature>
<dbReference type="InterPro" id="IPR030677">
    <property type="entry name" value="Nnr"/>
</dbReference>
<dbReference type="Proteomes" id="UP000008634">
    <property type="component" value="Chromosome"/>
</dbReference>
<dbReference type="SUPFAM" id="SSF53613">
    <property type="entry name" value="Ribokinase-like"/>
    <property type="match status" value="1"/>
</dbReference>
<dbReference type="InterPro" id="IPR004443">
    <property type="entry name" value="YjeF_N_dom"/>
</dbReference>
<evidence type="ECO:0000256" key="12">
    <source>
        <dbReference type="ARBA" id="ARBA00023239"/>
    </source>
</evidence>
<feature type="binding site" evidence="18">
    <location>
        <begin position="130"/>
        <end position="136"/>
    </location>
    <ligand>
        <name>(6S)-NADPHX</name>
        <dbReference type="ChEBI" id="CHEBI:64076"/>
    </ligand>
</feature>
<evidence type="ECO:0000256" key="7">
    <source>
        <dbReference type="ARBA" id="ARBA00022840"/>
    </source>
</evidence>
<keyword evidence="23" id="KW-1185">Reference proteome</keyword>
<dbReference type="GO" id="GO:0046496">
    <property type="term" value="P:nicotinamide nucleotide metabolic process"/>
    <property type="evidence" value="ECO:0007669"/>
    <property type="project" value="UniProtKB-UniRule"/>
</dbReference>
<evidence type="ECO:0000256" key="18">
    <source>
        <dbReference type="HAMAP-Rule" id="MF_01966"/>
    </source>
</evidence>
<dbReference type="GO" id="GO:0052856">
    <property type="term" value="F:NAD(P)HX epimerase activity"/>
    <property type="evidence" value="ECO:0007669"/>
    <property type="project" value="UniProtKB-UniRule"/>
</dbReference>
<feature type="domain" description="YjeF N-terminal" evidence="21">
    <location>
        <begin position="9"/>
        <end position="217"/>
    </location>
</feature>
<comment type="catalytic activity">
    <reaction evidence="2 18 19">
        <text>(6R)-NADPHX = (6S)-NADPHX</text>
        <dbReference type="Rhea" id="RHEA:32227"/>
        <dbReference type="ChEBI" id="CHEBI:64076"/>
        <dbReference type="ChEBI" id="CHEBI:64077"/>
        <dbReference type="EC" id="5.1.99.6"/>
    </reaction>
</comment>
<comment type="cofactor">
    <cofactor evidence="18 19">
        <name>K(+)</name>
        <dbReference type="ChEBI" id="CHEBI:29103"/>
    </cofactor>
    <text evidence="18 19">Binds 1 potassium ion per subunit.</text>
</comment>